<dbReference type="GO" id="GO:0009252">
    <property type="term" value="P:peptidoglycan biosynthetic process"/>
    <property type="evidence" value="ECO:0007669"/>
    <property type="project" value="UniProtKB-KW"/>
</dbReference>
<feature type="transmembrane region" description="Helical" evidence="17">
    <location>
        <begin position="220"/>
        <end position="243"/>
    </location>
</feature>
<accession>A0A917T4D1</accession>
<evidence type="ECO:0000256" key="11">
    <source>
        <dbReference type="ARBA" id="ARBA00023136"/>
    </source>
</evidence>
<keyword evidence="5 17" id="KW-1003">Cell membrane</keyword>
<proteinExistence type="inferred from homology"/>
<evidence type="ECO:0000256" key="10">
    <source>
        <dbReference type="ARBA" id="ARBA00022989"/>
    </source>
</evidence>
<keyword evidence="9 17" id="KW-0573">Peptidoglycan synthesis</keyword>
<evidence type="ECO:0000256" key="13">
    <source>
        <dbReference type="ARBA" id="ARBA00023316"/>
    </source>
</evidence>
<keyword evidence="11 17" id="KW-0472">Membrane</keyword>
<feature type="transmembrane region" description="Helical" evidence="17">
    <location>
        <begin position="120"/>
        <end position="137"/>
    </location>
</feature>
<dbReference type="GO" id="GO:0005886">
    <property type="term" value="C:plasma membrane"/>
    <property type="evidence" value="ECO:0007669"/>
    <property type="project" value="UniProtKB-SubCell"/>
</dbReference>
<evidence type="ECO:0000256" key="3">
    <source>
        <dbReference type="ARBA" id="ARBA00012374"/>
    </source>
</evidence>
<dbReference type="GO" id="GO:0050380">
    <property type="term" value="F:undecaprenyl-diphosphatase activity"/>
    <property type="evidence" value="ECO:0007669"/>
    <property type="project" value="UniProtKB-UniRule"/>
</dbReference>
<evidence type="ECO:0000256" key="15">
    <source>
        <dbReference type="ARBA" id="ARBA00032932"/>
    </source>
</evidence>
<feature type="transmembrane region" description="Helical" evidence="17">
    <location>
        <begin position="255"/>
        <end position="274"/>
    </location>
</feature>
<reference evidence="18" key="1">
    <citation type="journal article" date="2014" name="Int. J. Syst. Evol. Microbiol.">
        <title>Complete genome sequence of Corynebacterium casei LMG S-19264T (=DSM 44701T), isolated from a smear-ripened cheese.</title>
        <authorList>
            <consortium name="US DOE Joint Genome Institute (JGI-PGF)"/>
            <person name="Walter F."/>
            <person name="Albersmeier A."/>
            <person name="Kalinowski J."/>
            <person name="Ruckert C."/>
        </authorList>
    </citation>
    <scope>NUCLEOTIDE SEQUENCE</scope>
    <source>
        <strain evidence="18">CGMCC 4.7308</strain>
    </source>
</reference>
<reference evidence="18" key="2">
    <citation type="submission" date="2020-09" db="EMBL/GenBank/DDBJ databases">
        <authorList>
            <person name="Sun Q."/>
            <person name="Zhou Y."/>
        </authorList>
    </citation>
    <scope>NUCLEOTIDE SEQUENCE</scope>
    <source>
        <strain evidence="18">CGMCC 4.7308</strain>
    </source>
</reference>
<evidence type="ECO:0000313" key="19">
    <source>
        <dbReference type="Proteomes" id="UP000655208"/>
    </source>
</evidence>
<comment type="function">
    <text evidence="17">Catalyzes the dephosphorylation of undecaprenyl diphosphate (UPP). Confers resistance to bacitracin.</text>
</comment>
<evidence type="ECO:0000256" key="16">
    <source>
        <dbReference type="ARBA" id="ARBA00047594"/>
    </source>
</evidence>
<evidence type="ECO:0000256" key="5">
    <source>
        <dbReference type="ARBA" id="ARBA00022475"/>
    </source>
</evidence>
<dbReference type="InterPro" id="IPR003824">
    <property type="entry name" value="UppP"/>
</dbReference>
<evidence type="ECO:0000256" key="4">
    <source>
        <dbReference type="ARBA" id="ARBA00021581"/>
    </source>
</evidence>
<dbReference type="EC" id="3.6.1.27" evidence="3 17"/>
<keyword evidence="6 17" id="KW-0812">Transmembrane</keyword>
<evidence type="ECO:0000256" key="2">
    <source>
        <dbReference type="ARBA" id="ARBA00010621"/>
    </source>
</evidence>
<feature type="transmembrane region" description="Helical" evidence="17">
    <location>
        <begin position="91"/>
        <end position="113"/>
    </location>
</feature>
<dbReference type="PANTHER" id="PTHR30622">
    <property type="entry name" value="UNDECAPRENYL-DIPHOSPHATASE"/>
    <property type="match status" value="1"/>
</dbReference>
<dbReference type="GO" id="GO:0046677">
    <property type="term" value="P:response to antibiotic"/>
    <property type="evidence" value="ECO:0007669"/>
    <property type="project" value="UniProtKB-UniRule"/>
</dbReference>
<gene>
    <name evidence="18" type="primary">uppP2</name>
    <name evidence="17" type="synonym">uppP</name>
    <name evidence="18" type="ORF">GCM10011594_31550</name>
</gene>
<organism evidence="18 19">
    <name type="scientific">Nakamurella endophytica</name>
    <dbReference type="NCBI Taxonomy" id="1748367"/>
    <lineage>
        <taxon>Bacteria</taxon>
        <taxon>Bacillati</taxon>
        <taxon>Actinomycetota</taxon>
        <taxon>Actinomycetes</taxon>
        <taxon>Nakamurellales</taxon>
        <taxon>Nakamurellaceae</taxon>
        <taxon>Nakamurella</taxon>
    </lineage>
</organism>
<keyword evidence="7 17" id="KW-0378">Hydrolase</keyword>
<evidence type="ECO:0000256" key="1">
    <source>
        <dbReference type="ARBA" id="ARBA00004651"/>
    </source>
</evidence>
<dbReference type="NCBIfam" id="TIGR00753">
    <property type="entry name" value="undec_PP_bacA"/>
    <property type="match status" value="1"/>
</dbReference>
<evidence type="ECO:0000256" key="8">
    <source>
        <dbReference type="ARBA" id="ARBA00022960"/>
    </source>
</evidence>
<keyword evidence="12 17" id="KW-0046">Antibiotic resistance</keyword>
<evidence type="ECO:0000256" key="17">
    <source>
        <dbReference type="HAMAP-Rule" id="MF_01006"/>
    </source>
</evidence>
<dbReference type="PANTHER" id="PTHR30622:SF4">
    <property type="entry name" value="UNDECAPRENYL-DIPHOSPHATASE"/>
    <property type="match status" value="1"/>
</dbReference>
<dbReference type="HAMAP" id="MF_01006">
    <property type="entry name" value="Undec_diphosphatase"/>
    <property type="match status" value="1"/>
</dbReference>
<comment type="subcellular location">
    <subcellularLocation>
        <location evidence="1 17">Cell membrane</location>
        <topology evidence="1 17">Multi-pass membrane protein</topology>
    </subcellularLocation>
</comment>
<comment type="caution">
    <text evidence="18">The sequence shown here is derived from an EMBL/GenBank/DDBJ whole genome shotgun (WGS) entry which is preliminary data.</text>
</comment>
<dbReference type="Pfam" id="PF02673">
    <property type="entry name" value="BacA"/>
    <property type="match status" value="1"/>
</dbReference>
<keyword evidence="19" id="KW-1185">Reference proteome</keyword>
<evidence type="ECO:0000256" key="6">
    <source>
        <dbReference type="ARBA" id="ARBA00022692"/>
    </source>
</evidence>
<feature type="transmembrane region" description="Helical" evidence="17">
    <location>
        <begin position="190"/>
        <end position="208"/>
    </location>
</feature>
<dbReference type="AlphaFoldDB" id="A0A917T4D1"/>
<dbReference type="GO" id="GO:0071555">
    <property type="term" value="P:cell wall organization"/>
    <property type="evidence" value="ECO:0007669"/>
    <property type="project" value="UniProtKB-KW"/>
</dbReference>
<sequence>MAPAVSWLHALVLGLVQGLTEFLPISSSAHLRITAALFGWEDPGAAFTAVTQLGTESAVLLYFRRELWQIATTWSRSLVNRGLRRDPSARMGWYVIAGTVPIALLGVAFQDLIETQARDLRLIGVSLIAFGLVLGLADRVARNQRSLQDLSTRHALIFGAAQSLALIPGVSRSGGTITAGLLLGYRRQDAARYSFLLAVPAVLASGLLELTKLDDPGSTQWGPVLAATLVAFLVGYATIAWLLRFVTTHKFTGFVLYRLSLGALILALTGAGVLQAR</sequence>
<keyword evidence="8 17" id="KW-0133">Cell shape</keyword>
<dbReference type="Proteomes" id="UP000655208">
    <property type="component" value="Unassembled WGS sequence"/>
</dbReference>
<keyword evidence="13 17" id="KW-0961">Cell wall biogenesis/degradation</keyword>
<protein>
    <recommendedName>
        <fullName evidence="4 17">Undecaprenyl-diphosphatase</fullName>
        <ecNumber evidence="3 17">3.6.1.27</ecNumber>
    </recommendedName>
    <alternativeName>
        <fullName evidence="15 17">Bacitracin resistance protein</fullName>
    </alternativeName>
    <alternativeName>
        <fullName evidence="14 17">Undecaprenyl pyrophosphate phosphatase</fullName>
    </alternativeName>
</protein>
<evidence type="ECO:0000313" key="18">
    <source>
        <dbReference type="EMBL" id="GGM09357.1"/>
    </source>
</evidence>
<evidence type="ECO:0000256" key="12">
    <source>
        <dbReference type="ARBA" id="ARBA00023251"/>
    </source>
</evidence>
<dbReference type="NCBIfam" id="NF001392">
    <property type="entry name" value="PRK00281.2-1"/>
    <property type="match status" value="1"/>
</dbReference>
<evidence type="ECO:0000256" key="9">
    <source>
        <dbReference type="ARBA" id="ARBA00022984"/>
    </source>
</evidence>
<comment type="similarity">
    <text evidence="2 17">Belongs to the UppP family.</text>
</comment>
<comment type="miscellaneous">
    <text evidence="17">Bacitracin is thought to be involved in the inhibition of peptidoglycan synthesis by sequestering undecaprenyl diphosphate, thereby reducing the pool of lipid carrier available.</text>
</comment>
<evidence type="ECO:0000256" key="14">
    <source>
        <dbReference type="ARBA" id="ARBA00032707"/>
    </source>
</evidence>
<name>A0A917T4D1_9ACTN</name>
<dbReference type="GO" id="GO:0008360">
    <property type="term" value="P:regulation of cell shape"/>
    <property type="evidence" value="ECO:0007669"/>
    <property type="project" value="UniProtKB-KW"/>
</dbReference>
<evidence type="ECO:0000256" key="7">
    <source>
        <dbReference type="ARBA" id="ARBA00022801"/>
    </source>
</evidence>
<keyword evidence="10 17" id="KW-1133">Transmembrane helix</keyword>
<dbReference type="EMBL" id="BMNA01000007">
    <property type="protein sequence ID" value="GGM09357.1"/>
    <property type="molecule type" value="Genomic_DNA"/>
</dbReference>
<comment type="catalytic activity">
    <reaction evidence="16 17">
        <text>di-trans,octa-cis-undecaprenyl diphosphate + H2O = di-trans,octa-cis-undecaprenyl phosphate + phosphate + H(+)</text>
        <dbReference type="Rhea" id="RHEA:28094"/>
        <dbReference type="ChEBI" id="CHEBI:15377"/>
        <dbReference type="ChEBI" id="CHEBI:15378"/>
        <dbReference type="ChEBI" id="CHEBI:43474"/>
        <dbReference type="ChEBI" id="CHEBI:58405"/>
        <dbReference type="ChEBI" id="CHEBI:60392"/>
        <dbReference type="EC" id="3.6.1.27"/>
    </reaction>
</comment>